<evidence type="ECO:0000256" key="1">
    <source>
        <dbReference type="SAM" id="MobiDB-lite"/>
    </source>
</evidence>
<name>A0A1M7B9J0_9ACTN</name>
<feature type="transmembrane region" description="Helical" evidence="2">
    <location>
        <begin position="66"/>
        <end position="88"/>
    </location>
</feature>
<dbReference type="AlphaFoldDB" id="A0A1M7B9J0"/>
<reference evidence="3 4" key="1">
    <citation type="submission" date="2016-11" db="EMBL/GenBank/DDBJ databases">
        <authorList>
            <person name="Jaros S."/>
            <person name="Januszkiewicz K."/>
            <person name="Wedrychowicz H."/>
        </authorList>
    </citation>
    <scope>NUCLEOTIDE SEQUENCE [LARGE SCALE GENOMIC DNA]</scope>
    <source>
        <strain evidence="3 4">CGMCC 4.2025</strain>
    </source>
</reference>
<gene>
    <name evidence="3" type="ORF">SAMN05216499_104317</name>
</gene>
<evidence type="ECO:0000313" key="4">
    <source>
        <dbReference type="Proteomes" id="UP000184111"/>
    </source>
</evidence>
<keyword evidence="2" id="KW-1133">Transmembrane helix</keyword>
<keyword evidence="2" id="KW-0812">Transmembrane</keyword>
<accession>A0A1M7B9J0</accession>
<evidence type="ECO:0000313" key="3">
    <source>
        <dbReference type="EMBL" id="SHL51652.1"/>
    </source>
</evidence>
<dbReference type="STRING" id="310782.SAMN05216499_104317"/>
<dbReference type="Proteomes" id="UP000184111">
    <property type="component" value="Unassembled WGS sequence"/>
</dbReference>
<feature type="region of interest" description="Disordered" evidence="1">
    <location>
        <begin position="115"/>
        <end position="139"/>
    </location>
</feature>
<keyword evidence="4" id="KW-1185">Reference proteome</keyword>
<protein>
    <submittedName>
        <fullName evidence="3">Uncharacterized protein</fullName>
    </submittedName>
</protein>
<evidence type="ECO:0000256" key="2">
    <source>
        <dbReference type="SAM" id="Phobius"/>
    </source>
</evidence>
<organism evidence="3 4">
    <name type="scientific">Actinacidiphila paucisporea</name>
    <dbReference type="NCBI Taxonomy" id="310782"/>
    <lineage>
        <taxon>Bacteria</taxon>
        <taxon>Bacillati</taxon>
        <taxon>Actinomycetota</taxon>
        <taxon>Actinomycetes</taxon>
        <taxon>Kitasatosporales</taxon>
        <taxon>Streptomycetaceae</taxon>
        <taxon>Actinacidiphila</taxon>
    </lineage>
</organism>
<sequence length="139" mass="15237">MHLEDSGQPLFMDLEQRTVWVEETGTPRLADPVRAAAVRAGLIAAGALLQGVTDAVLALGHSWLSAPLLLTTVLTSVIATWAVLDVWVTRQVWNQRNGVVSSPSSAARALRRERRRARRAAHGARSQPARRHQPRHMGV</sequence>
<dbReference type="EMBL" id="FRBI01000004">
    <property type="protein sequence ID" value="SHL51652.1"/>
    <property type="molecule type" value="Genomic_DNA"/>
</dbReference>
<keyword evidence="2" id="KW-0472">Membrane</keyword>
<proteinExistence type="predicted"/>
<dbReference type="OrthoDB" id="4334012at2"/>